<accession>G2YKA5</accession>
<dbReference type="EMBL" id="FQ790340">
    <property type="protein sequence ID" value="CCD52053.1"/>
    <property type="molecule type" value="Genomic_DNA"/>
</dbReference>
<gene>
    <name evidence="1" type="ORF">BofuT4_uP082120.1</name>
</gene>
<protein>
    <submittedName>
        <fullName evidence="1">Uncharacterized protein</fullName>
    </submittedName>
</protein>
<dbReference type="Proteomes" id="UP000008177">
    <property type="component" value="Unplaced contigs"/>
</dbReference>
<proteinExistence type="predicted"/>
<reference evidence="2" key="1">
    <citation type="journal article" date="2011" name="PLoS Genet.">
        <title>Genomic analysis of the necrotrophic fungal pathogens Sclerotinia sclerotiorum and Botrytis cinerea.</title>
        <authorList>
            <person name="Amselem J."/>
            <person name="Cuomo C.A."/>
            <person name="van Kan J.A."/>
            <person name="Viaud M."/>
            <person name="Benito E.P."/>
            <person name="Couloux A."/>
            <person name="Coutinho P.M."/>
            <person name="de Vries R.P."/>
            <person name="Dyer P.S."/>
            <person name="Fillinger S."/>
            <person name="Fournier E."/>
            <person name="Gout L."/>
            <person name="Hahn M."/>
            <person name="Kohn L."/>
            <person name="Lapalu N."/>
            <person name="Plummer K.M."/>
            <person name="Pradier J.M."/>
            <person name="Quevillon E."/>
            <person name="Sharon A."/>
            <person name="Simon A."/>
            <person name="ten Have A."/>
            <person name="Tudzynski B."/>
            <person name="Tudzynski P."/>
            <person name="Wincker P."/>
            <person name="Andrew M."/>
            <person name="Anthouard V."/>
            <person name="Beever R.E."/>
            <person name="Beffa R."/>
            <person name="Benoit I."/>
            <person name="Bouzid O."/>
            <person name="Brault B."/>
            <person name="Chen Z."/>
            <person name="Choquer M."/>
            <person name="Collemare J."/>
            <person name="Cotton P."/>
            <person name="Danchin E.G."/>
            <person name="Da Silva C."/>
            <person name="Gautier A."/>
            <person name="Giraud C."/>
            <person name="Giraud T."/>
            <person name="Gonzalez C."/>
            <person name="Grossetete S."/>
            <person name="Guldener U."/>
            <person name="Henrissat B."/>
            <person name="Howlett B.J."/>
            <person name="Kodira C."/>
            <person name="Kretschmer M."/>
            <person name="Lappartient A."/>
            <person name="Leroch M."/>
            <person name="Levis C."/>
            <person name="Mauceli E."/>
            <person name="Neuveglise C."/>
            <person name="Oeser B."/>
            <person name="Pearson M."/>
            <person name="Poulain J."/>
            <person name="Poussereau N."/>
            <person name="Quesneville H."/>
            <person name="Rascle C."/>
            <person name="Schumacher J."/>
            <person name="Segurens B."/>
            <person name="Sexton A."/>
            <person name="Silva E."/>
            <person name="Sirven C."/>
            <person name="Soanes D.M."/>
            <person name="Talbot N.J."/>
            <person name="Templeton M."/>
            <person name="Yandava C."/>
            <person name="Yarden O."/>
            <person name="Zeng Q."/>
            <person name="Rollins J.A."/>
            <person name="Lebrun M.H."/>
            <person name="Dickman M."/>
        </authorList>
    </citation>
    <scope>NUCLEOTIDE SEQUENCE [LARGE SCALE GENOMIC DNA]</scope>
    <source>
        <strain evidence="2">T4</strain>
    </source>
</reference>
<evidence type="ECO:0000313" key="1">
    <source>
        <dbReference type="EMBL" id="CCD52053.1"/>
    </source>
</evidence>
<sequence>MSTSKHGTLLIRNSRPILFYFVPRGDSFFDFAVRPDTWGSVRRFLYTPHYIEQLIVKHVIISILHFNVFDCSSNIMPLQLSMIM</sequence>
<dbReference type="AlphaFoldDB" id="G2YKA5"/>
<name>G2YKA5_BOTF4</name>
<organism evidence="1 2">
    <name type="scientific">Botryotinia fuckeliana (strain T4)</name>
    <name type="common">Noble rot fungus</name>
    <name type="synonym">Botrytis cinerea</name>
    <dbReference type="NCBI Taxonomy" id="999810"/>
    <lineage>
        <taxon>Eukaryota</taxon>
        <taxon>Fungi</taxon>
        <taxon>Dikarya</taxon>
        <taxon>Ascomycota</taxon>
        <taxon>Pezizomycotina</taxon>
        <taxon>Leotiomycetes</taxon>
        <taxon>Helotiales</taxon>
        <taxon>Sclerotiniaceae</taxon>
        <taxon>Botrytis</taxon>
    </lineage>
</organism>
<dbReference type="HOGENOM" id="CLU_2527198_0_0_1"/>
<dbReference type="InParanoid" id="G2YKA5"/>
<evidence type="ECO:0000313" key="2">
    <source>
        <dbReference type="Proteomes" id="UP000008177"/>
    </source>
</evidence>